<dbReference type="SUPFAM" id="SSF103481">
    <property type="entry name" value="Multidrug resistance efflux transporter EmrE"/>
    <property type="match status" value="1"/>
</dbReference>
<dbReference type="PANTHER" id="PTHR30561">
    <property type="entry name" value="SMR FAMILY PROTON-DEPENDENT DRUG EFFLUX TRANSPORTER SUGE"/>
    <property type="match status" value="1"/>
</dbReference>
<evidence type="ECO:0000256" key="7">
    <source>
        <dbReference type="RuleBase" id="RU003942"/>
    </source>
</evidence>
<dbReference type="PANTHER" id="PTHR30561:SF0">
    <property type="entry name" value="GUANIDINIUM EXPORTER"/>
    <property type="match status" value="1"/>
</dbReference>
<keyword evidence="6 8" id="KW-0472">Membrane</keyword>
<keyword evidence="3" id="KW-1003">Cell membrane</keyword>
<dbReference type="InterPro" id="IPR037185">
    <property type="entry name" value="EmrE-like"/>
</dbReference>
<dbReference type="Gene3D" id="1.10.3730.20">
    <property type="match status" value="1"/>
</dbReference>
<dbReference type="InterPro" id="IPR045324">
    <property type="entry name" value="Small_multidrug_res"/>
</dbReference>
<dbReference type="FunFam" id="1.10.3730.20:FF:000001">
    <property type="entry name" value="Quaternary ammonium compound resistance transporter SugE"/>
    <property type="match status" value="1"/>
</dbReference>
<sequence>MAWILLIIAGLLETGWAIGLKYTEGFTRFWPSVATAVAIAGSMLLLSIAARTLPIGTAYAVWVGIGAFGAAVLGIVLFKEPLSLARGFFLVLLLASILGLKLTSKRLGPRFPFKP</sequence>
<evidence type="ECO:0000256" key="2">
    <source>
        <dbReference type="ARBA" id="ARBA00022448"/>
    </source>
</evidence>
<comment type="subcellular location">
    <subcellularLocation>
        <location evidence="1 7">Cell membrane</location>
        <topology evidence="1 7">Multi-pass membrane protein</topology>
    </subcellularLocation>
</comment>
<keyword evidence="4 7" id="KW-0812">Transmembrane</keyword>
<dbReference type="GO" id="GO:0022857">
    <property type="term" value="F:transmembrane transporter activity"/>
    <property type="evidence" value="ECO:0007669"/>
    <property type="project" value="InterPro"/>
</dbReference>
<evidence type="ECO:0000256" key="3">
    <source>
        <dbReference type="ARBA" id="ARBA00022475"/>
    </source>
</evidence>
<feature type="transmembrane region" description="Helical" evidence="8">
    <location>
        <begin position="84"/>
        <end position="104"/>
    </location>
</feature>
<comment type="caution">
    <text evidence="9">The sequence shown here is derived from an EMBL/GenBank/DDBJ whole genome shotgun (WGS) entry which is preliminary data.</text>
</comment>
<comment type="similarity">
    <text evidence="7">Belongs to the drug/metabolite transporter (DMT) superfamily. Small multidrug resistance (SMR) (TC 2.A.7.1) family.</text>
</comment>
<name>A0A399F2S5_9DEIN</name>
<dbReference type="InterPro" id="IPR000390">
    <property type="entry name" value="Small_drug/metabolite_transptr"/>
</dbReference>
<dbReference type="AlphaFoldDB" id="A0A399F2S5"/>
<evidence type="ECO:0000256" key="6">
    <source>
        <dbReference type="ARBA" id="ARBA00023136"/>
    </source>
</evidence>
<organism evidence="9 10">
    <name type="scientific">Meiothermus granaticius NBRC 107808</name>
    <dbReference type="NCBI Taxonomy" id="1227551"/>
    <lineage>
        <taxon>Bacteria</taxon>
        <taxon>Thermotogati</taxon>
        <taxon>Deinococcota</taxon>
        <taxon>Deinococci</taxon>
        <taxon>Thermales</taxon>
        <taxon>Thermaceae</taxon>
        <taxon>Meiothermus</taxon>
    </lineage>
</organism>
<keyword evidence="10" id="KW-1185">Reference proteome</keyword>
<dbReference type="Proteomes" id="UP000266178">
    <property type="component" value="Unassembled WGS sequence"/>
</dbReference>
<proteinExistence type="inferred from homology"/>
<evidence type="ECO:0000256" key="8">
    <source>
        <dbReference type="SAM" id="Phobius"/>
    </source>
</evidence>
<protein>
    <submittedName>
        <fullName evidence="9">Quaternary ammonium compound-resistance protein SugE</fullName>
    </submittedName>
</protein>
<feature type="transmembrane region" description="Helical" evidence="8">
    <location>
        <begin position="58"/>
        <end position="78"/>
    </location>
</feature>
<feature type="transmembrane region" description="Helical" evidence="8">
    <location>
        <begin position="27"/>
        <end position="46"/>
    </location>
</feature>
<keyword evidence="5 8" id="KW-1133">Transmembrane helix</keyword>
<evidence type="ECO:0000256" key="5">
    <source>
        <dbReference type="ARBA" id="ARBA00022989"/>
    </source>
</evidence>
<evidence type="ECO:0000313" key="10">
    <source>
        <dbReference type="Proteomes" id="UP000266178"/>
    </source>
</evidence>
<gene>
    <name evidence="9" type="primary">sugE</name>
    <name evidence="9" type="ORF">Mgrana_03066</name>
</gene>
<dbReference type="Pfam" id="PF00893">
    <property type="entry name" value="Multi_Drug_Res"/>
    <property type="match status" value="1"/>
</dbReference>
<evidence type="ECO:0000256" key="1">
    <source>
        <dbReference type="ARBA" id="ARBA00004651"/>
    </source>
</evidence>
<evidence type="ECO:0000256" key="4">
    <source>
        <dbReference type="ARBA" id="ARBA00022692"/>
    </source>
</evidence>
<dbReference type="EMBL" id="QWLB01000062">
    <property type="protein sequence ID" value="RIH91047.1"/>
    <property type="molecule type" value="Genomic_DNA"/>
</dbReference>
<dbReference type="GO" id="GO:0005886">
    <property type="term" value="C:plasma membrane"/>
    <property type="evidence" value="ECO:0007669"/>
    <property type="project" value="UniProtKB-SubCell"/>
</dbReference>
<evidence type="ECO:0000313" key="9">
    <source>
        <dbReference type="EMBL" id="RIH91047.1"/>
    </source>
</evidence>
<reference evidence="9 10" key="1">
    <citation type="submission" date="2018-08" db="EMBL/GenBank/DDBJ databases">
        <title>Meiothermus granaticius genome AF-68 sequencing project.</title>
        <authorList>
            <person name="Da Costa M.S."/>
            <person name="Albuquerque L."/>
            <person name="Raposo P."/>
            <person name="Froufe H.J.C."/>
            <person name="Barroso C.S."/>
            <person name="Egas C."/>
        </authorList>
    </citation>
    <scope>NUCLEOTIDE SEQUENCE [LARGE SCALE GENOMIC DNA]</scope>
    <source>
        <strain evidence="9 10">AF-68</strain>
    </source>
</reference>
<keyword evidence="2" id="KW-0813">Transport</keyword>
<dbReference type="OrthoDB" id="21828at2"/>
<accession>A0A399F2S5</accession>
<dbReference type="RefSeq" id="WP_119358497.1">
    <property type="nucleotide sequence ID" value="NZ_BJXM01000002.1"/>
</dbReference>